<dbReference type="PROSITE" id="PS51257">
    <property type="entry name" value="PROKAR_LIPOPROTEIN"/>
    <property type="match status" value="1"/>
</dbReference>
<accession>A0A1H4A1K9</accession>
<dbReference type="EMBL" id="FNQP01000006">
    <property type="protein sequence ID" value="SEA30053.1"/>
    <property type="molecule type" value="Genomic_DNA"/>
</dbReference>
<reference evidence="2 3" key="1">
    <citation type="submission" date="2016-10" db="EMBL/GenBank/DDBJ databases">
        <authorList>
            <person name="de Groot N.N."/>
        </authorList>
    </citation>
    <scope>NUCLEOTIDE SEQUENCE [LARGE SCALE GENOMIC DNA]</scope>
    <source>
        <strain evidence="2 3">DSM 21228</strain>
    </source>
</reference>
<gene>
    <name evidence="2" type="ORF">SAMN05660964_01303</name>
</gene>
<evidence type="ECO:0000313" key="3">
    <source>
        <dbReference type="Proteomes" id="UP000199397"/>
    </source>
</evidence>
<evidence type="ECO:0000313" key="2">
    <source>
        <dbReference type="EMBL" id="SEA30053.1"/>
    </source>
</evidence>
<evidence type="ECO:0000259" key="1">
    <source>
        <dbReference type="Pfam" id="PF22680"/>
    </source>
</evidence>
<dbReference type="OrthoDB" id="601823at2"/>
<keyword evidence="3" id="KW-1185">Reference proteome</keyword>
<dbReference type="Proteomes" id="UP000199397">
    <property type="component" value="Unassembled WGS sequence"/>
</dbReference>
<organism evidence="2 3">
    <name type="scientific">Thiothrix caldifontis</name>
    <dbReference type="NCBI Taxonomy" id="525918"/>
    <lineage>
        <taxon>Bacteria</taxon>
        <taxon>Pseudomonadati</taxon>
        <taxon>Pseudomonadota</taxon>
        <taxon>Gammaproteobacteria</taxon>
        <taxon>Thiotrichales</taxon>
        <taxon>Thiotrichaceae</taxon>
        <taxon>Thiothrix</taxon>
    </lineage>
</organism>
<dbReference type="Pfam" id="PF22680">
    <property type="entry name" value="Glyco_hydro_123_N_2"/>
    <property type="match status" value="1"/>
</dbReference>
<name>A0A1H4A1K9_9GAMM</name>
<dbReference type="AlphaFoldDB" id="A0A1H4A1K9"/>
<protein>
    <recommendedName>
        <fullName evidence="1">Glycoside hydrolase 123 N-terminal domain-containing protein</fullName>
    </recommendedName>
</protein>
<feature type="domain" description="Glycoside hydrolase 123 N-terminal" evidence="1">
    <location>
        <begin position="54"/>
        <end position="176"/>
    </location>
</feature>
<dbReference type="InterPro" id="IPR053850">
    <property type="entry name" value="Glyco_hydro_123_N_2"/>
</dbReference>
<dbReference type="RefSeq" id="WP_093066604.1">
    <property type="nucleotide sequence ID" value="NZ_FNQP01000006.1"/>
</dbReference>
<sequence length="594" mass="66538">MACYLKRWYCYAVLLLGLSGCSSEPSVPGLQVKAIGVLERFAPFEPVVGSDQVDIFAARNEYEGFQLVITAGQAGAMNVQISVSSLRSSDGEVIDGLQVFRERYVKVSTPSPYSPYPPQLWPDILLPATDVAEGVSSAYRAFPQNLSAGENLPVWVDVHIPANTKSAQYSGHVTVSADGYVPLELPINLTVWNFTLPERSPLRTVFGTNGYRVAEIYGFERTGESVADNRLIRAYNDFMLDHYLSPESLWDASPEADATGKPDFQREFAGLGTVTDNMHHYMQEKHASTYTYVFADSYPFADPLGKDRQQAKQFMREYAGWCAAHAGAERCYTDPSFVDEPDTREAYQYARRWGAFFDEIPLLKDAKIRYQVSEPPLNEEPALGNLAGAVDVWIPKFYDLWRDVDHLGKNAVSQRLAAGEEVWAYTALVTDFKEYQQLNPRAEVLIGNYPPVWQLDFPAINYRIPTWLLHRYGVTGLGYWDTLAGAENATIWQDAASFISDNPPGMVFNGDGLLVYPAKQAQIGFDGPVASLRLKWIRDSVEDYMYIDLLLQAGESAFVEQQVGRIARDFGHWDNNPVLLMQVRQALGERLASL</sequence>
<dbReference type="STRING" id="525918.SAMN05660964_01303"/>
<proteinExistence type="predicted"/>